<evidence type="ECO:0000256" key="11">
    <source>
        <dbReference type="ARBA" id="ARBA00022842"/>
    </source>
</evidence>
<evidence type="ECO:0000256" key="4">
    <source>
        <dbReference type="ARBA" id="ARBA00013050"/>
    </source>
</evidence>
<evidence type="ECO:0000259" key="28">
    <source>
        <dbReference type="PROSITE" id="PS51371"/>
    </source>
</evidence>
<dbReference type="Pfam" id="PF00289">
    <property type="entry name" value="Biotin_carb_N"/>
    <property type="match status" value="1"/>
</dbReference>
<dbReference type="PROSITE" id="PS51371">
    <property type="entry name" value="CBS"/>
    <property type="match status" value="2"/>
</dbReference>
<dbReference type="InterPro" id="IPR005479">
    <property type="entry name" value="CPAse_ATP-bd"/>
</dbReference>
<dbReference type="Gene3D" id="3.30.470.20">
    <property type="entry name" value="ATP-grasp fold, B domain"/>
    <property type="match status" value="1"/>
</dbReference>
<dbReference type="InterPro" id="IPR002550">
    <property type="entry name" value="CNNM"/>
</dbReference>
<feature type="transmembrane region" description="Helical" evidence="24">
    <location>
        <begin position="833"/>
        <end position="855"/>
    </location>
</feature>
<feature type="domain" description="ATP-grasp" evidence="26">
    <location>
        <begin position="91"/>
        <end position="300"/>
    </location>
</feature>
<dbReference type="PANTHER" id="PTHR18866:SF33">
    <property type="entry name" value="METHYLCROTONOYL-COA CARBOXYLASE SUBUNIT ALPHA, MITOCHONDRIAL-RELATED"/>
    <property type="match status" value="1"/>
</dbReference>
<keyword evidence="12" id="KW-0442">Lipid degradation</keyword>
<dbReference type="EMBL" id="JALLPJ020001183">
    <property type="protein sequence ID" value="KAL3774644.1"/>
    <property type="molecule type" value="Genomic_DNA"/>
</dbReference>
<reference evidence="30 31" key="1">
    <citation type="submission" date="2024-10" db="EMBL/GenBank/DDBJ databases">
        <title>Updated reference genomes for cyclostephanoid diatoms.</title>
        <authorList>
            <person name="Roberts W.R."/>
            <person name="Alverson A.J."/>
        </authorList>
    </citation>
    <scope>NUCLEOTIDE SEQUENCE [LARGE SCALE GENOMIC DNA]</scope>
    <source>
        <strain evidence="30 31">AJA010-31</strain>
    </source>
</reference>
<protein>
    <recommendedName>
        <fullName evidence="4">propionyl-CoA carboxylase</fullName>
        <ecNumber evidence="4">6.4.1.3</ecNumber>
    </recommendedName>
</protein>
<dbReference type="Pfam" id="PF01595">
    <property type="entry name" value="CNNM"/>
    <property type="match status" value="1"/>
</dbReference>
<keyword evidence="18" id="KW-0092">Biotin</keyword>
<dbReference type="PROSITE" id="PS50968">
    <property type="entry name" value="BIOTINYL_LIPOYL"/>
    <property type="match status" value="1"/>
</dbReference>
<evidence type="ECO:0000256" key="1">
    <source>
        <dbReference type="ARBA" id="ARBA00001953"/>
    </source>
</evidence>
<dbReference type="InterPro" id="IPR005482">
    <property type="entry name" value="Biotin_COase_C"/>
</dbReference>
<dbReference type="GO" id="GO:0004658">
    <property type="term" value="F:propionyl-CoA carboxylase activity"/>
    <property type="evidence" value="ECO:0007669"/>
    <property type="project" value="UniProtKB-EC"/>
</dbReference>
<dbReference type="SUPFAM" id="SSF51230">
    <property type="entry name" value="Single hybrid motif"/>
    <property type="match status" value="1"/>
</dbReference>
<dbReference type="SUPFAM" id="SSF51246">
    <property type="entry name" value="Rudiment single hybrid motif"/>
    <property type="match status" value="1"/>
</dbReference>
<dbReference type="SUPFAM" id="SSF56176">
    <property type="entry name" value="FAD-binding/transporter-associated domain-like"/>
    <property type="match status" value="1"/>
</dbReference>
<keyword evidence="13 22" id="KW-1133">Transmembrane helix</keyword>
<dbReference type="InterPro" id="IPR011053">
    <property type="entry name" value="Single_hybrid_motif"/>
</dbReference>
<comment type="cofactor">
    <cofactor evidence="1">
        <name>biotin</name>
        <dbReference type="ChEBI" id="CHEBI:57586"/>
    </cofactor>
</comment>
<keyword evidence="6 22" id="KW-0812">Transmembrane</keyword>
<dbReference type="PROSITE" id="PS00188">
    <property type="entry name" value="BIOTIN"/>
    <property type="match status" value="1"/>
</dbReference>
<dbReference type="GO" id="GO:0016020">
    <property type="term" value="C:membrane"/>
    <property type="evidence" value="ECO:0007669"/>
    <property type="project" value="UniProtKB-SubCell"/>
</dbReference>
<dbReference type="GO" id="GO:0005524">
    <property type="term" value="F:ATP binding"/>
    <property type="evidence" value="ECO:0007669"/>
    <property type="project" value="UniProtKB-UniRule"/>
</dbReference>
<keyword evidence="16 22" id="KW-0472">Membrane</keyword>
<keyword evidence="9 20" id="KW-0547">Nucleotide-binding</keyword>
<dbReference type="InterPro" id="IPR044751">
    <property type="entry name" value="Ion_transp-like_CBS"/>
</dbReference>
<feature type="transmembrane region" description="Helical" evidence="24">
    <location>
        <begin position="867"/>
        <end position="883"/>
    </location>
</feature>
<feature type="transmembrane region" description="Helical" evidence="24">
    <location>
        <begin position="895"/>
        <end position="917"/>
    </location>
</feature>
<dbReference type="Gene3D" id="2.40.50.100">
    <property type="match status" value="1"/>
</dbReference>
<evidence type="ECO:0000256" key="5">
    <source>
        <dbReference type="ARBA" id="ARBA00022598"/>
    </source>
</evidence>
<dbReference type="InterPro" id="IPR005481">
    <property type="entry name" value="BC-like_N"/>
</dbReference>
<evidence type="ECO:0000259" key="27">
    <source>
        <dbReference type="PROSITE" id="PS50979"/>
    </source>
</evidence>
<dbReference type="PROSITE" id="PS50979">
    <property type="entry name" value="BC"/>
    <property type="match status" value="1"/>
</dbReference>
<dbReference type="Gene3D" id="3.90.1280.20">
    <property type="match status" value="1"/>
</dbReference>
<keyword evidence="15 21" id="KW-0129">CBS domain</keyword>
<evidence type="ECO:0000256" key="14">
    <source>
        <dbReference type="ARBA" id="ARBA00023098"/>
    </source>
</evidence>
<feature type="domain" description="Lipoyl-binding" evidence="25">
    <location>
        <begin position="615"/>
        <end position="695"/>
    </location>
</feature>
<dbReference type="SMART" id="SM01091">
    <property type="entry name" value="CorC_HlyC"/>
    <property type="match status" value="1"/>
</dbReference>
<evidence type="ECO:0000256" key="9">
    <source>
        <dbReference type="ARBA" id="ARBA00022741"/>
    </source>
</evidence>
<dbReference type="InterPro" id="IPR011764">
    <property type="entry name" value="Biotin_carboxylation_dom"/>
</dbReference>
<evidence type="ECO:0000256" key="2">
    <source>
        <dbReference type="ARBA" id="ARBA00004141"/>
    </source>
</evidence>
<sequence>MADEAVCIGGAASSDSYLDIDKVCQAIELTGAECVHPGYGFVSENAAFCEKVEQMNVNESIYGGSSSEKKVKFVGPSQHAIHSLGDKIQSKLIADAAGVSTIPGYNGVVTSPAHAIEIAHSIGYPVMIKASSGGGGKGMRICYTDAQVEEGYRLGSAEAKSFFGDDRLLVEKYVEDPHHIEIQVLSGQNAKGELDILCFAERECSIQRRNQKVLEESPSPHLLPETRREMIRQVKSLVREVHYESAGTVEFLVDKDQNFYFLEMNTRLQVEHPVTEMISGDGWASGNYVDLVHGMLEVAAGRGIPQRYLDMVDHSMDDKYGDGGEGANVKYTGHAIEARVYAEDPLRGFLPSTGPLVKYSEPPKLLQVGSSDQPCNIRIDTGVVPGTIISPFYDPIISKIISYSPVDRVHSIQGLGFALDQYIIKGVQHNVLFCRDVLRNDDFIKGYTPTGFIAQHYPDGFSGGQLSEVERKQLVAIAREIARKRGIALGNPPMTLTGNCCSSKEDEVVVCLGGMFGDSYLVKSKIDLERDCSITSSVTKLQKTEDDDVDEVHVIELCNLDCEPSADLAQVSLAGEDRALQVHGEDETGTLRLTMFGKDVDVMVMSKGEYELATLMKEPIPKDWGNFVLSPMPGTLISFAVKEGDIVEVGQELCVIEAMKMQNVIRSHKAGTKVAKLHGVVGGSLRADECLIEFEEVEGFQVMTTNRRDLVSKALSTIQLKSKRPLYGLLGAFLSLFLARLPAFASGGMPKRDPNVPVVPLSTNELASKMTIWLGIFTILALLHAAEIAITTLYPWKVREFAEEEEKAAGGSSSSKGGRRGTFQALNEDITRVLTTILVTSTACSIYATTLFTHLADHVLGTAAEKWSAVVLTALTLYFVELLPKNIGVINAEKVARLMVPPIMIVSNIVGPVGFALSSLAKATLALFGIKAKETSGVSDSELRLIVTGARDSGTIDHSEQEMIKGVLNLQDQKVREIMKPRVEVVAVPRTMSVASVLGVVRESGYSRIPVYDGEIDNIVGIVLAKSVLDFFVKGVLVDKDYKRLSRDSEDEVNGSVEEDQDNSLGKWSFTQPSTGKTMDQYVRSLTGAELASRMKTTIQDADLIESCYFVPDTANGWAVLQEMRKRRVHMAVVVDEYGGTEGLVSLEDIVEEVVGEIYDEDDEEDFTFAEDSITYQEDGSFLIRGDADLEDVDAVLGLNLDEEEILKEYGTLSGFLCFCAGEIPRVGDFVMSRGWNFEVVEGDEKRIFKLRVERLLGFFDGETSEDSDENLVRGFFNKINKPSDDPVEVVDRDEAEDIVMDQAVAEALSSEPDSARALLEAELVIGKEAKILAKDDAEAVSRHARDANSSEASRVERLVEQSEAKAQAIYAEKQKAESS</sequence>
<name>A0ABD3NGI6_9STRA</name>
<evidence type="ECO:0000256" key="16">
    <source>
        <dbReference type="ARBA" id="ARBA00023136"/>
    </source>
</evidence>
<dbReference type="InterPro" id="IPR011054">
    <property type="entry name" value="Rudment_hybrid_motif"/>
</dbReference>
<dbReference type="InterPro" id="IPR005170">
    <property type="entry name" value="Transptr-assoc_dom"/>
</dbReference>
<feature type="region of interest" description="Disordered" evidence="23">
    <location>
        <begin position="1338"/>
        <end position="1359"/>
    </location>
</feature>
<evidence type="ECO:0000256" key="7">
    <source>
        <dbReference type="ARBA" id="ARBA00022723"/>
    </source>
</evidence>
<feature type="compositionally biased region" description="Acidic residues" evidence="23">
    <location>
        <begin position="1049"/>
        <end position="1062"/>
    </location>
</feature>
<evidence type="ECO:0000256" key="23">
    <source>
        <dbReference type="SAM" id="MobiDB-lite"/>
    </source>
</evidence>
<dbReference type="PROSITE" id="PS50975">
    <property type="entry name" value="ATP_GRASP"/>
    <property type="match status" value="1"/>
</dbReference>
<evidence type="ECO:0000256" key="18">
    <source>
        <dbReference type="ARBA" id="ARBA00023267"/>
    </source>
</evidence>
<evidence type="ECO:0000259" key="29">
    <source>
        <dbReference type="PROSITE" id="PS51846"/>
    </source>
</evidence>
<keyword evidence="7" id="KW-0479">Metal-binding</keyword>
<feature type="domain" description="Biotin carboxylation" evidence="27">
    <location>
        <begin position="1"/>
        <end position="458"/>
    </location>
</feature>
<feature type="domain" description="CNNM transmembrane" evidence="29">
    <location>
        <begin position="762"/>
        <end position="960"/>
    </location>
</feature>
<evidence type="ECO:0000256" key="21">
    <source>
        <dbReference type="PROSITE-ProRule" id="PRU00703"/>
    </source>
</evidence>
<keyword evidence="11" id="KW-0460">Magnesium</keyword>
<dbReference type="SMART" id="SM00116">
    <property type="entry name" value="CBS"/>
    <property type="match status" value="2"/>
</dbReference>
<feature type="transmembrane region" description="Helical" evidence="24">
    <location>
        <begin position="770"/>
        <end position="790"/>
    </location>
</feature>
<evidence type="ECO:0000256" key="3">
    <source>
        <dbReference type="ARBA" id="ARBA00005060"/>
    </source>
</evidence>
<evidence type="ECO:0000259" key="25">
    <source>
        <dbReference type="PROSITE" id="PS50968"/>
    </source>
</evidence>
<dbReference type="CDD" id="cd06850">
    <property type="entry name" value="biotinyl_domain"/>
    <property type="match status" value="1"/>
</dbReference>
<dbReference type="PROSITE" id="PS51846">
    <property type="entry name" value="CNNM"/>
    <property type="match status" value="1"/>
</dbReference>
<dbReference type="Pfam" id="PF02785">
    <property type="entry name" value="Biotin_carb_C"/>
    <property type="match status" value="1"/>
</dbReference>
<feature type="domain" description="CBS" evidence="28">
    <location>
        <begin position="1104"/>
        <end position="1161"/>
    </location>
</feature>
<evidence type="ECO:0000256" key="6">
    <source>
        <dbReference type="ARBA" id="ARBA00022692"/>
    </source>
</evidence>
<dbReference type="Pfam" id="PF00571">
    <property type="entry name" value="CBS"/>
    <property type="match status" value="2"/>
</dbReference>
<dbReference type="SUPFAM" id="SSF56059">
    <property type="entry name" value="Glutathione synthetase ATP-binding domain-like"/>
    <property type="match status" value="1"/>
</dbReference>
<dbReference type="GO" id="GO:0046872">
    <property type="term" value="F:metal ion binding"/>
    <property type="evidence" value="ECO:0007669"/>
    <property type="project" value="UniProtKB-KW"/>
</dbReference>
<evidence type="ECO:0000313" key="31">
    <source>
        <dbReference type="Proteomes" id="UP001530400"/>
    </source>
</evidence>
<dbReference type="InterPro" id="IPR000644">
    <property type="entry name" value="CBS_dom"/>
</dbReference>
<dbReference type="InterPro" id="IPR046342">
    <property type="entry name" value="CBS_dom_sf"/>
</dbReference>
<evidence type="ECO:0000256" key="10">
    <source>
        <dbReference type="ARBA" id="ARBA00022840"/>
    </source>
</evidence>
<comment type="catalytic activity">
    <reaction evidence="19">
        <text>propanoyl-CoA + hydrogencarbonate + ATP = (S)-methylmalonyl-CoA + ADP + phosphate + H(+)</text>
        <dbReference type="Rhea" id="RHEA:23720"/>
        <dbReference type="ChEBI" id="CHEBI:15378"/>
        <dbReference type="ChEBI" id="CHEBI:17544"/>
        <dbReference type="ChEBI" id="CHEBI:30616"/>
        <dbReference type="ChEBI" id="CHEBI:43474"/>
        <dbReference type="ChEBI" id="CHEBI:57327"/>
        <dbReference type="ChEBI" id="CHEBI:57392"/>
        <dbReference type="ChEBI" id="CHEBI:456216"/>
        <dbReference type="EC" id="6.4.1.3"/>
    </reaction>
    <physiologicalReaction direction="left-to-right" evidence="19">
        <dbReference type="Rhea" id="RHEA:23721"/>
    </physiologicalReaction>
</comment>
<dbReference type="InterPro" id="IPR041265">
    <property type="entry name" value="PCC_BT"/>
</dbReference>
<dbReference type="InterPro" id="IPR016185">
    <property type="entry name" value="PreATP-grasp_dom_sf"/>
</dbReference>
<evidence type="ECO:0000256" key="8">
    <source>
        <dbReference type="ARBA" id="ARBA00022737"/>
    </source>
</evidence>
<dbReference type="FunFam" id="3.30.1490.20:FF:000003">
    <property type="entry name" value="acetyl-CoA carboxylase isoform X1"/>
    <property type="match status" value="1"/>
</dbReference>
<gene>
    <name evidence="30" type="ORF">ACHAWO_008310</name>
</gene>
<dbReference type="Pfam" id="PF18140">
    <property type="entry name" value="PCC_BT"/>
    <property type="match status" value="1"/>
</dbReference>
<keyword evidence="8" id="KW-0677">Repeat</keyword>
<keyword evidence="10 20" id="KW-0067">ATP-binding</keyword>
<keyword evidence="14" id="KW-0443">Lipid metabolism</keyword>
<dbReference type="SUPFAM" id="SSF52440">
    <property type="entry name" value="PreATP-grasp domain"/>
    <property type="match status" value="1"/>
</dbReference>
<evidence type="ECO:0000256" key="24">
    <source>
        <dbReference type="SAM" id="Phobius"/>
    </source>
</evidence>
<dbReference type="InterPro" id="IPR001882">
    <property type="entry name" value="Biotin_BS"/>
</dbReference>
<accession>A0ABD3NGI6</accession>
<dbReference type="Gene3D" id="3.10.580.10">
    <property type="entry name" value="CBS-domain"/>
    <property type="match status" value="2"/>
</dbReference>
<dbReference type="Pfam" id="PF03471">
    <property type="entry name" value="CorC_HlyC"/>
    <property type="match status" value="1"/>
</dbReference>
<keyword evidence="17" id="KW-0464">Manganese</keyword>
<keyword evidence="5" id="KW-0436">Ligase</keyword>
<comment type="caution">
    <text evidence="30">The sequence shown here is derived from an EMBL/GenBank/DDBJ whole genome shotgun (WGS) entry which is preliminary data.</text>
</comment>
<dbReference type="PROSITE" id="PS00866">
    <property type="entry name" value="CPSASE_1"/>
    <property type="match status" value="1"/>
</dbReference>
<evidence type="ECO:0000256" key="20">
    <source>
        <dbReference type="PROSITE-ProRule" id="PRU00409"/>
    </source>
</evidence>
<proteinExistence type="predicted"/>
<evidence type="ECO:0000259" key="26">
    <source>
        <dbReference type="PROSITE" id="PS50975"/>
    </source>
</evidence>
<evidence type="ECO:0000256" key="19">
    <source>
        <dbReference type="ARBA" id="ARBA00049495"/>
    </source>
</evidence>
<evidence type="ECO:0000256" key="17">
    <source>
        <dbReference type="ARBA" id="ARBA00023211"/>
    </source>
</evidence>
<dbReference type="InterPro" id="IPR050856">
    <property type="entry name" value="Biotin_carboxylase_complex"/>
</dbReference>
<evidence type="ECO:0000256" key="15">
    <source>
        <dbReference type="ARBA" id="ARBA00023122"/>
    </source>
</evidence>
<dbReference type="Pfam" id="PF02786">
    <property type="entry name" value="CPSase_L_D2"/>
    <property type="match status" value="1"/>
</dbReference>
<dbReference type="InterPro" id="IPR036318">
    <property type="entry name" value="FAD-bd_PCMH-like_sf"/>
</dbReference>
<feature type="region of interest" description="Disordered" evidence="23">
    <location>
        <begin position="1048"/>
        <end position="1067"/>
    </location>
</feature>
<evidence type="ECO:0000256" key="12">
    <source>
        <dbReference type="ARBA" id="ARBA00022963"/>
    </source>
</evidence>
<dbReference type="Proteomes" id="UP001530400">
    <property type="component" value="Unassembled WGS sequence"/>
</dbReference>
<dbReference type="Gene3D" id="3.30.465.10">
    <property type="match status" value="1"/>
</dbReference>
<keyword evidence="31" id="KW-1185">Reference proteome</keyword>
<evidence type="ECO:0000313" key="30">
    <source>
        <dbReference type="EMBL" id="KAL3774644.1"/>
    </source>
</evidence>
<dbReference type="PANTHER" id="PTHR18866">
    <property type="entry name" value="CARBOXYLASE:PYRUVATE/ACETYL-COA/PROPIONYL-COA CARBOXYLASE"/>
    <property type="match status" value="1"/>
</dbReference>
<dbReference type="EC" id="6.4.1.3" evidence="4"/>
<dbReference type="PROSITE" id="PS00867">
    <property type="entry name" value="CPSASE_2"/>
    <property type="match status" value="1"/>
</dbReference>
<comment type="subcellular location">
    <subcellularLocation>
        <location evidence="2">Membrane</location>
        <topology evidence="2">Multi-pass membrane protein</topology>
    </subcellularLocation>
</comment>
<dbReference type="InterPro" id="IPR000089">
    <property type="entry name" value="Biotin_lipoyl"/>
</dbReference>
<feature type="domain" description="CBS" evidence="28">
    <location>
        <begin position="979"/>
        <end position="1040"/>
    </location>
</feature>
<dbReference type="SUPFAM" id="SSF54631">
    <property type="entry name" value="CBS-domain pair"/>
    <property type="match status" value="1"/>
</dbReference>
<evidence type="ECO:0000256" key="13">
    <source>
        <dbReference type="ARBA" id="ARBA00022989"/>
    </source>
</evidence>
<dbReference type="SMART" id="SM00878">
    <property type="entry name" value="Biotin_carb_C"/>
    <property type="match status" value="1"/>
</dbReference>
<dbReference type="InterPro" id="IPR011761">
    <property type="entry name" value="ATP-grasp"/>
</dbReference>
<comment type="pathway">
    <text evidence="3">Metabolic intermediate metabolism; propanoyl-CoA degradation; succinyl-CoA from propanoyl-CoA: step 1/3.</text>
</comment>
<dbReference type="CDD" id="cd04590">
    <property type="entry name" value="CBS_pair_CorC_HlyC_assoc"/>
    <property type="match status" value="1"/>
</dbReference>
<dbReference type="InterPro" id="IPR016169">
    <property type="entry name" value="FAD-bd_PCMH_sub2"/>
</dbReference>
<evidence type="ECO:0000256" key="22">
    <source>
        <dbReference type="PROSITE-ProRule" id="PRU01193"/>
    </source>
</evidence>
<dbReference type="GO" id="GO:0016042">
    <property type="term" value="P:lipid catabolic process"/>
    <property type="evidence" value="ECO:0007669"/>
    <property type="project" value="UniProtKB-KW"/>
</dbReference>
<dbReference type="Pfam" id="PF00364">
    <property type="entry name" value="Biotin_lipoyl"/>
    <property type="match status" value="1"/>
</dbReference>
<organism evidence="30 31">
    <name type="scientific">Cyclotella atomus</name>
    <dbReference type="NCBI Taxonomy" id="382360"/>
    <lineage>
        <taxon>Eukaryota</taxon>
        <taxon>Sar</taxon>
        <taxon>Stramenopiles</taxon>
        <taxon>Ochrophyta</taxon>
        <taxon>Bacillariophyta</taxon>
        <taxon>Coscinodiscophyceae</taxon>
        <taxon>Thalassiosirophycidae</taxon>
        <taxon>Stephanodiscales</taxon>
        <taxon>Stephanodiscaceae</taxon>
        <taxon>Cyclotella</taxon>
    </lineage>
</organism>